<dbReference type="Pfam" id="PF13186">
    <property type="entry name" value="SPASM"/>
    <property type="match status" value="1"/>
</dbReference>
<comment type="cofactor">
    <cofactor evidence="1">
        <name>[4Fe-4S] cluster</name>
        <dbReference type="ChEBI" id="CHEBI:49883"/>
    </cofactor>
</comment>
<name>A0A242K171_9ENTE</name>
<dbReference type="InterPro" id="IPR006638">
    <property type="entry name" value="Elp3/MiaA/NifB-like_rSAM"/>
</dbReference>
<dbReference type="GO" id="GO:0016491">
    <property type="term" value="F:oxidoreductase activity"/>
    <property type="evidence" value="ECO:0007669"/>
    <property type="project" value="InterPro"/>
</dbReference>
<dbReference type="RefSeq" id="WP_256924524.1">
    <property type="nucleotide sequence ID" value="NZ_NGMO01000002.1"/>
</dbReference>
<dbReference type="Pfam" id="PF04055">
    <property type="entry name" value="Radical_SAM"/>
    <property type="match status" value="1"/>
</dbReference>
<dbReference type="SFLD" id="SFLDG01067">
    <property type="entry name" value="SPASM/twitch_domain_containing"/>
    <property type="match status" value="1"/>
</dbReference>
<evidence type="ECO:0000256" key="5">
    <source>
        <dbReference type="ARBA" id="ARBA00023014"/>
    </source>
</evidence>
<dbReference type="SUPFAM" id="SSF102114">
    <property type="entry name" value="Radical SAM enzymes"/>
    <property type="match status" value="1"/>
</dbReference>
<dbReference type="CDD" id="cd01335">
    <property type="entry name" value="Radical_SAM"/>
    <property type="match status" value="1"/>
</dbReference>
<feature type="domain" description="Radical SAM core" evidence="6">
    <location>
        <begin position="71"/>
        <end position="283"/>
    </location>
</feature>
<dbReference type="InterPro" id="IPR013785">
    <property type="entry name" value="Aldolase_TIM"/>
</dbReference>
<keyword evidence="4" id="KW-0408">Iron</keyword>
<dbReference type="Gene3D" id="3.20.20.70">
    <property type="entry name" value="Aldolase class I"/>
    <property type="match status" value="1"/>
</dbReference>
<evidence type="ECO:0000259" key="6">
    <source>
        <dbReference type="PROSITE" id="PS51918"/>
    </source>
</evidence>
<organism evidence="7 8">
    <name type="scientific">Candidatus Enterococcus wittei</name>
    <dbReference type="NCBI Taxonomy" id="1987383"/>
    <lineage>
        <taxon>Bacteria</taxon>
        <taxon>Bacillati</taxon>
        <taxon>Bacillota</taxon>
        <taxon>Bacilli</taxon>
        <taxon>Lactobacillales</taxon>
        <taxon>Enterococcaceae</taxon>
        <taxon>Enterococcus</taxon>
    </lineage>
</organism>
<keyword evidence="3" id="KW-0479">Metal-binding</keyword>
<keyword evidence="8" id="KW-1185">Reference proteome</keyword>
<keyword evidence="5" id="KW-0411">Iron-sulfur</keyword>
<keyword evidence="2" id="KW-0949">S-adenosyl-L-methionine</keyword>
<proteinExistence type="predicted"/>
<dbReference type="InterPro" id="IPR050377">
    <property type="entry name" value="Radical_SAM_PqqE_MftC-like"/>
</dbReference>
<evidence type="ECO:0000256" key="3">
    <source>
        <dbReference type="ARBA" id="ARBA00022723"/>
    </source>
</evidence>
<dbReference type="NCBIfam" id="TIGR04085">
    <property type="entry name" value="rSAM_more_4Fe4S"/>
    <property type="match status" value="1"/>
</dbReference>
<reference evidence="7 8" key="1">
    <citation type="submission" date="2017-05" db="EMBL/GenBank/DDBJ databases">
        <title>The Genome Sequence of Enterococcus sp. 10A9_DIV0425.</title>
        <authorList>
            <consortium name="The Broad Institute Genomics Platform"/>
            <consortium name="The Broad Institute Genomic Center for Infectious Diseases"/>
            <person name="Earl A."/>
            <person name="Manson A."/>
            <person name="Schwartman J."/>
            <person name="Gilmore M."/>
            <person name="Abouelleil A."/>
            <person name="Cao P."/>
            <person name="Chapman S."/>
            <person name="Cusick C."/>
            <person name="Shea T."/>
            <person name="Young S."/>
            <person name="Neafsey D."/>
            <person name="Nusbaum C."/>
            <person name="Birren B."/>
        </authorList>
    </citation>
    <scope>NUCLEOTIDE SEQUENCE [LARGE SCALE GENOMIC DNA]</scope>
    <source>
        <strain evidence="7 8">10A9_DIV0425</strain>
    </source>
</reference>
<dbReference type="PROSITE" id="PS51918">
    <property type="entry name" value="RADICAL_SAM"/>
    <property type="match status" value="1"/>
</dbReference>
<evidence type="ECO:0000256" key="2">
    <source>
        <dbReference type="ARBA" id="ARBA00022691"/>
    </source>
</evidence>
<dbReference type="InterPro" id="IPR007197">
    <property type="entry name" value="rSAM"/>
</dbReference>
<evidence type="ECO:0000256" key="1">
    <source>
        <dbReference type="ARBA" id="ARBA00001966"/>
    </source>
</evidence>
<dbReference type="EMBL" id="NGMO01000002">
    <property type="protein sequence ID" value="OTP10796.1"/>
    <property type="molecule type" value="Genomic_DNA"/>
</dbReference>
<dbReference type="PANTHER" id="PTHR11228">
    <property type="entry name" value="RADICAL SAM DOMAIN PROTEIN"/>
    <property type="match status" value="1"/>
</dbReference>
<comment type="caution">
    <text evidence="7">The sequence shown here is derived from an EMBL/GenBank/DDBJ whole genome shotgun (WGS) entry which is preliminary data.</text>
</comment>
<sequence>MKIKENLYAYPFDKQFILHNVLRSTWIMVDEEELEHIKKENFSRLSTSTKNKLKIFQILIDTPLEIQRDTLTIPKTAYLVITHKCNLKCVYCYAEASPEKDYEDRLNLKEWLTILNQLKDEGVEKIVFTGGEIGLSRDTLTLIDYAKQLDLTVGLITNGTLLRNKKDAEFLAERCDSLTISLDSIDPVANDKNRGNGCYKLAMRAIQHLLDLKYKNISVNATITNNNFDQVDETIQFFKTNHINYKLGGFSELGRAKMAEISLTQEERKIIELKEKNEQRSPLLKPFSVRESCGLGVGEFAINPVGDVFACKLLETDDYKLGNIRQQSLKDIFGRENRKRINTQTVKHLNKCQRCSFRYLCGGGCRAHHYYATNDLQGVDDSECVLIKETLKFQMYRSCLNGIGGVQ</sequence>
<dbReference type="InterPro" id="IPR023885">
    <property type="entry name" value="4Fe4S-binding_SPASM_dom"/>
</dbReference>
<dbReference type="InterPro" id="IPR023867">
    <property type="entry name" value="Sulphatase_maturase_rSAM"/>
</dbReference>
<evidence type="ECO:0000256" key="4">
    <source>
        <dbReference type="ARBA" id="ARBA00023004"/>
    </source>
</evidence>
<dbReference type="GO" id="GO:0051539">
    <property type="term" value="F:4 iron, 4 sulfur cluster binding"/>
    <property type="evidence" value="ECO:0007669"/>
    <property type="project" value="UniProtKB-KW"/>
</dbReference>
<dbReference type="InterPro" id="IPR058240">
    <property type="entry name" value="rSAM_sf"/>
</dbReference>
<evidence type="ECO:0000313" key="8">
    <source>
        <dbReference type="Proteomes" id="UP000194933"/>
    </source>
</evidence>
<dbReference type="SFLD" id="SFLDG01386">
    <property type="entry name" value="main_SPASM_domain-containing"/>
    <property type="match status" value="1"/>
</dbReference>
<dbReference type="AlphaFoldDB" id="A0A242K171"/>
<dbReference type="Proteomes" id="UP000194933">
    <property type="component" value="Unassembled WGS sequence"/>
</dbReference>
<dbReference type="GO" id="GO:0046872">
    <property type="term" value="F:metal ion binding"/>
    <property type="evidence" value="ECO:0007669"/>
    <property type="project" value="UniProtKB-KW"/>
</dbReference>
<dbReference type="SFLD" id="SFLDG01384">
    <property type="entry name" value="thioether_bond_formation_requi"/>
    <property type="match status" value="1"/>
</dbReference>
<dbReference type="PANTHER" id="PTHR11228:SF7">
    <property type="entry name" value="PQQA PEPTIDE CYCLASE"/>
    <property type="match status" value="1"/>
</dbReference>
<accession>A0A242K171</accession>
<protein>
    <recommendedName>
        <fullName evidence="6">Radical SAM core domain-containing protein</fullName>
    </recommendedName>
</protein>
<dbReference type="SMART" id="SM00729">
    <property type="entry name" value="Elp3"/>
    <property type="match status" value="1"/>
</dbReference>
<dbReference type="SFLD" id="SFLDS00029">
    <property type="entry name" value="Radical_SAM"/>
    <property type="match status" value="1"/>
</dbReference>
<evidence type="ECO:0000313" key="7">
    <source>
        <dbReference type="EMBL" id="OTP10796.1"/>
    </source>
</evidence>
<dbReference type="STRING" id="1987383.A5844_000930"/>
<gene>
    <name evidence="7" type="ORF">A5844_000930</name>
</gene>